<gene>
    <name evidence="1" type="ORF">SAMN06295937_102330</name>
</gene>
<reference evidence="2" key="1">
    <citation type="submission" date="2017-02" db="EMBL/GenBank/DDBJ databases">
        <authorList>
            <person name="Varghese N."/>
            <person name="Submissions S."/>
        </authorList>
    </citation>
    <scope>NUCLEOTIDE SEQUENCE [LARGE SCALE GENOMIC DNA]</scope>
    <source>
        <strain evidence="2">R11H</strain>
    </source>
</reference>
<dbReference type="RefSeq" id="WP_053553110.1">
    <property type="nucleotide sequence ID" value="NZ_FUYP01000023.1"/>
</dbReference>
<protein>
    <submittedName>
        <fullName evidence="1">Uncharacterized protein</fullName>
    </submittedName>
</protein>
<dbReference type="OrthoDB" id="9837087at2"/>
<accession>A0A1T5EMG5</accession>
<evidence type="ECO:0000313" key="2">
    <source>
        <dbReference type="Proteomes" id="UP000190044"/>
    </source>
</evidence>
<dbReference type="AlphaFoldDB" id="A0A1T5EMG5"/>
<keyword evidence="2" id="KW-1185">Reference proteome</keyword>
<proteinExistence type="predicted"/>
<dbReference type="Proteomes" id="UP000190044">
    <property type="component" value="Unassembled WGS sequence"/>
</dbReference>
<dbReference type="EMBL" id="FUYP01000023">
    <property type="protein sequence ID" value="SKB85086.1"/>
    <property type="molecule type" value="Genomic_DNA"/>
</dbReference>
<name>A0A1T5EMG5_9SPHN</name>
<organism evidence="1 2">
    <name type="scientific">Sphingopyxis flava</name>
    <dbReference type="NCBI Taxonomy" id="1507287"/>
    <lineage>
        <taxon>Bacteria</taxon>
        <taxon>Pseudomonadati</taxon>
        <taxon>Pseudomonadota</taxon>
        <taxon>Alphaproteobacteria</taxon>
        <taxon>Sphingomonadales</taxon>
        <taxon>Sphingomonadaceae</taxon>
        <taxon>Sphingopyxis</taxon>
    </lineage>
</organism>
<sequence>MTTPAELYRRFSEKIERRKTLTLSADDLDLFVAMGGYDALSKAAAEWARNLAEDRIAVRKAEREEAMEKAYRAQYPRPHPDPEVEAACRRAWEACQPKRRPRFD</sequence>
<evidence type="ECO:0000313" key="1">
    <source>
        <dbReference type="EMBL" id="SKB85086.1"/>
    </source>
</evidence>